<keyword evidence="1" id="KW-1133">Transmembrane helix</keyword>
<evidence type="ECO:0000256" key="1">
    <source>
        <dbReference type="SAM" id="Phobius"/>
    </source>
</evidence>
<feature type="transmembrane region" description="Helical" evidence="1">
    <location>
        <begin position="126"/>
        <end position="147"/>
    </location>
</feature>
<organism evidence="2 3">
    <name type="scientific">Butyrivibrio hungatei</name>
    <dbReference type="NCBI Taxonomy" id="185008"/>
    <lineage>
        <taxon>Bacteria</taxon>
        <taxon>Bacillati</taxon>
        <taxon>Bacillota</taxon>
        <taxon>Clostridia</taxon>
        <taxon>Lachnospirales</taxon>
        <taxon>Lachnospiraceae</taxon>
        <taxon>Butyrivibrio</taxon>
    </lineage>
</organism>
<keyword evidence="1" id="KW-0472">Membrane</keyword>
<dbReference type="EMBL" id="FMUR01000006">
    <property type="protein sequence ID" value="SCX99188.1"/>
    <property type="molecule type" value="Genomic_DNA"/>
</dbReference>
<dbReference type="OrthoDB" id="9880606at2"/>
<proteinExistence type="predicted"/>
<reference evidence="3" key="1">
    <citation type="submission" date="2016-10" db="EMBL/GenBank/DDBJ databases">
        <authorList>
            <person name="Varghese N."/>
            <person name="Submissions S."/>
        </authorList>
    </citation>
    <scope>NUCLEOTIDE SEQUENCE [LARGE SCALE GENOMIC DNA]</scope>
    <source>
        <strain evidence="3">XBD2006</strain>
    </source>
</reference>
<evidence type="ECO:0000313" key="2">
    <source>
        <dbReference type="EMBL" id="SCX99188.1"/>
    </source>
</evidence>
<evidence type="ECO:0000313" key="3">
    <source>
        <dbReference type="Proteomes" id="UP000183047"/>
    </source>
</evidence>
<sequence>MRKTSALYSAVAVQAIMYIALGSFGIMSLTNLSYRGFVVAAIWAVIFANIYIWNGVESENIIKMTAICTVAWMAIWTFTEYFVAGIFYNISDSACYVFYGFECLTCFGSVFLIAAKHTGKKSGKNLFIILAMLLAVACYIIATAQVIKIFPDYLPGESPLDIMSGKATTQSMLDVITGGVTMPRHDMMIKINAIFYAVESILLISLFSGEKALCKNTK</sequence>
<accession>A0A1G5CA48</accession>
<dbReference type="RefSeq" id="WP_074461725.1">
    <property type="nucleotide sequence ID" value="NZ_FMUR01000006.1"/>
</dbReference>
<feature type="transmembrane region" description="Helical" evidence="1">
    <location>
        <begin position="187"/>
        <end position="208"/>
    </location>
</feature>
<feature type="transmembrane region" description="Helical" evidence="1">
    <location>
        <begin position="64"/>
        <end position="90"/>
    </location>
</feature>
<feature type="transmembrane region" description="Helical" evidence="1">
    <location>
        <begin position="32"/>
        <end position="52"/>
    </location>
</feature>
<feature type="transmembrane region" description="Helical" evidence="1">
    <location>
        <begin position="7"/>
        <end position="26"/>
    </location>
</feature>
<protein>
    <submittedName>
        <fullName evidence="2">Uncharacterized protein</fullName>
    </submittedName>
</protein>
<feature type="transmembrane region" description="Helical" evidence="1">
    <location>
        <begin position="96"/>
        <end position="114"/>
    </location>
</feature>
<dbReference type="AlphaFoldDB" id="A0A1G5CA48"/>
<dbReference type="Proteomes" id="UP000183047">
    <property type="component" value="Unassembled WGS sequence"/>
</dbReference>
<gene>
    <name evidence="2" type="ORF">SAMN02910451_01001</name>
</gene>
<keyword evidence="3" id="KW-1185">Reference proteome</keyword>
<keyword evidence="1" id="KW-0812">Transmembrane</keyword>
<name>A0A1G5CA48_9FIRM</name>